<dbReference type="Proteomes" id="UP000730482">
    <property type="component" value="Unassembled WGS sequence"/>
</dbReference>
<evidence type="ECO:0000313" key="1">
    <source>
        <dbReference type="EMBL" id="MBS2548694.1"/>
    </source>
</evidence>
<dbReference type="EMBL" id="JAAFYZ010000054">
    <property type="protein sequence ID" value="MBS2548694.1"/>
    <property type="molecule type" value="Genomic_DNA"/>
</dbReference>
<comment type="caution">
    <text evidence="1">The sequence shown here is derived from an EMBL/GenBank/DDBJ whole genome shotgun (WGS) entry which is preliminary data.</text>
</comment>
<sequence length="148" mass="16168">MIAADRASPGVREDQMERLPRSIPVVPWQGDRSGPVGLDAVGQSSGRGVHQVRGSDLASLRQCEVRPIGVADLQADIEGVEAMREHYVRTVRLWLATLEARWPQAVELVGVETARVWLLYLAGAALAFEQGRMGVDQILAVRSAGMER</sequence>
<keyword evidence="1" id="KW-0808">Transferase</keyword>
<protein>
    <submittedName>
        <fullName evidence="1">Class I SAM-dependent methyltransferase</fullName>
        <ecNumber evidence="1">2.1.1.-</ecNumber>
    </submittedName>
</protein>
<gene>
    <name evidence="1" type="ORF">KGQ19_17635</name>
</gene>
<dbReference type="Gene3D" id="3.40.50.150">
    <property type="entry name" value="Vaccinia Virus protein VP39"/>
    <property type="match status" value="1"/>
</dbReference>
<evidence type="ECO:0000313" key="2">
    <source>
        <dbReference type="Proteomes" id="UP000730482"/>
    </source>
</evidence>
<dbReference type="SUPFAM" id="SSF53335">
    <property type="entry name" value="S-adenosyl-L-methionine-dependent methyltransferases"/>
    <property type="match status" value="1"/>
</dbReference>
<dbReference type="RefSeq" id="WP_212010269.1">
    <property type="nucleotide sequence ID" value="NZ_JAAFYZ010000054.1"/>
</dbReference>
<proteinExistence type="predicted"/>
<name>A0ABS5KRQ5_9ACTN</name>
<keyword evidence="1" id="KW-0489">Methyltransferase</keyword>
<dbReference type="GO" id="GO:0008168">
    <property type="term" value="F:methyltransferase activity"/>
    <property type="evidence" value="ECO:0007669"/>
    <property type="project" value="UniProtKB-KW"/>
</dbReference>
<dbReference type="InterPro" id="IPR029063">
    <property type="entry name" value="SAM-dependent_MTases_sf"/>
</dbReference>
<reference evidence="1 2" key="1">
    <citation type="submission" date="2020-02" db="EMBL/GenBank/DDBJ databases">
        <title>Acidophilic actinobacteria isolated from forest soil.</title>
        <authorList>
            <person name="Golinska P."/>
        </authorList>
    </citation>
    <scope>NUCLEOTIDE SEQUENCE [LARGE SCALE GENOMIC DNA]</scope>
    <source>
        <strain evidence="1 2">NL8</strain>
    </source>
</reference>
<keyword evidence="2" id="KW-1185">Reference proteome</keyword>
<dbReference type="GO" id="GO:0032259">
    <property type="term" value="P:methylation"/>
    <property type="evidence" value="ECO:0007669"/>
    <property type="project" value="UniProtKB-KW"/>
</dbReference>
<accession>A0ABS5KRQ5</accession>
<organism evidence="1 2">
    <name type="scientific">Catenulispora pinistramenti</name>
    <dbReference type="NCBI Taxonomy" id="2705254"/>
    <lineage>
        <taxon>Bacteria</taxon>
        <taxon>Bacillati</taxon>
        <taxon>Actinomycetota</taxon>
        <taxon>Actinomycetes</taxon>
        <taxon>Catenulisporales</taxon>
        <taxon>Catenulisporaceae</taxon>
        <taxon>Catenulispora</taxon>
    </lineage>
</organism>
<dbReference type="EC" id="2.1.1.-" evidence="1"/>
<dbReference type="Pfam" id="PF02353">
    <property type="entry name" value="CMAS"/>
    <property type="match status" value="1"/>
</dbReference>